<reference evidence="3 4" key="1">
    <citation type="submission" date="2019-08" db="EMBL/GenBank/DDBJ databases">
        <title>A chromosome-level genome assembly, high-density linkage maps, and genome scans reveal the genomic architecture of hybrid incompatibilities underlying speciation via character displacement in darters (Percidae: Etheostominae).</title>
        <authorList>
            <person name="Moran R.L."/>
            <person name="Catchen J.M."/>
            <person name="Fuller R.C."/>
        </authorList>
    </citation>
    <scope>NUCLEOTIDE SEQUENCE [LARGE SCALE GENOMIC DNA]</scope>
    <source>
        <strain evidence="3">EspeVRDwgs_2016</strain>
        <tissue evidence="3">Muscle</tissue>
    </source>
</reference>
<protein>
    <submittedName>
        <fullName evidence="3">Uncharacterized protein</fullName>
    </submittedName>
</protein>
<keyword evidence="2" id="KW-0812">Transmembrane</keyword>
<feature type="compositionally biased region" description="Low complexity" evidence="1">
    <location>
        <begin position="385"/>
        <end position="413"/>
    </location>
</feature>
<proteinExistence type="predicted"/>
<feature type="compositionally biased region" description="Polar residues" evidence="1">
    <location>
        <begin position="310"/>
        <end position="359"/>
    </location>
</feature>
<feature type="transmembrane region" description="Helical" evidence="2">
    <location>
        <begin position="451"/>
        <end position="473"/>
    </location>
</feature>
<comment type="caution">
    <text evidence="3">The sequence shown here is derived from an EMBL/GenBank/DDBJ whole genome shotgun (WGS) entry which is preliminary data.</text>
</comment>
<keyword evidence="2" id="KW-1133">Transmembrane helix</keyword>
<dbReference type="EMBL" id="VOFY01000001">
    <property type="protein sequence ID" value="KAA8595767.1"/>
    <property type="molecule type" value="Genomic_DNA"/>
</dbReference>
<evidence type="ECO:0000313" key="3">
    <source>
        <dbReference type="EMBL" id="KAA8595767.1"/>
    </source>
</evidence>
<feature type="compositionally biased region" description="Polar residues" evidence="1">
    <location>
        <begin position="221"/>
        <end position="231"/>
    </location>
</feature>
<dbReference type="Pfam" id="PF15672">
    <property type="entry name" value="Mucin15"/>
    <property type="match status" value="1"/>
</dbReference>
<feature type="region of interest" description="Disordered" evidence="1">
    <location>
        <begin position="200"/>
        <end position="447"/>
    </location>
</feature>
<organism evidence="3 4">
    <name type="scientific">Etheostoma spectabile</name>
    <name type="common">orangethroat darter</name>
    <dbReference type="NCBI Taxonomy" id="54343"/>
    <lineage>
        <taxon>Eukaryota</taxon>
        <taxon>Metazoa</taxon>
        <taxon>Chordata</taxon>
        <taxon>Craniata</taxon>
        <taxon>Vertebrata</taxon>
        <taxon>Euteleostomi</taxon>
        <taxon>Actinopterygii</taxon>
        <taxon>Neopterygii</taxon>
        <taxon>Teleostei</taxon>
        <taxon>Neoteleostei</taxon>
        <taxon>Acanthomorphata</taxon>
        <taxon>Eupercaria</taxon>
        <taxon>Perciformes</taxon>
        <taxon>Percoidei</taxon>
        <taxon>Percidae</taxon>
        <taxon>Etheostomatinae</taxon>
        <taxon>Etheostoma</taxon>
    </lineage>
</organism>
<feature type="compositionally biased region" description="Basic and acidic residues" evidence="1">
    <location>
        <begin position="423"/>
        <end position="440"/>
    </location>
</feature>
<dbReference type="AlphaFoldDB" id="A0A5J5DQM9"/>
<evidence type="ECO:0000313" key="4">
    <source>
        <dbReference type="Proteomes" id="UP000327493"/>
    </source>
</evidence>
<feature type="compositionally biased region" description="Low complexity" evidence="1">
    <location>
        <begin position="360"/>
        <end position="377"/>
    </location>
</feature>
<accession>A0A5J5DQM9</accession>
<gene>
    <name evidence="3" type="ORF">FQN60_011058</name>
</gene>
<dbReference type="PANTHER" id="PTHR45427">
    <property type="entry name" value="MUCIN-15"/>
    <property type="match status" value="1"/>
</dbReference>
<keyword evidence="4" id="KW-1185">Reference proteome</keyword>
<dbReference type="InterPro" id="IPR031371">
    <property type="entry name" value="Mucin-15"/>
</dbReference>
<keyword evidence="2" id="KW-0472">Membrane</keyword>
<sequence>SRFRRLGEDKTERAQRTCGQRLHPLGELTNLTWQHDNLATQICRWMRFRACCYCWQVEKQVGQVGSLNATLLSPPPSFLARLSGPTADSLSHVGRSVKSICCLCTCSHLIYPLRIRVYPPKKEMGLHLKLTAGLLLLVQAFHLASLQDSTDSPGRTIDKSWLRAGILKHLASLQNSTDSPGWTIDHSWLRADSLKDLSENQNAAVNEEETEFDQTPDANARGSSNELSSGIASGFMTHEEEENVAGQDTGANETSNNLTADNPTNGLTFPTNFTTDQPNWRDTTISPSNTTSVITNSSQVNITESEEKSSTMSPQNSTTHLSAPNSTSFSDNSNRTDLPTTTLSPESNATQESTKPNTDTGLTNATESTNTTTVITTMKPEIKETSTTFTTTSSSTTVFPSETTETSPETTTPAAPITYEKVNNTDRDAASGGSEERGLAKESNTSKRNQAWGAVLGTAVAVAIVGLVAYVILKKKHQKGFSHSKLVEEYPSDPVIRLDNSEPLDLNFGGLAYYNPGLQGDNIQMTNFPGRR</sequence>
<name>A0A5J5DQM9_9PERO</name>
<feature type="compositionally biased region" description="Polar residues" evidence="1">
    <location>
        <begin position="249"/>
        <end position="303"/>
    </location>
</feature>
<feature type="non-terminal residue" evidence="3">
    <location>
        <position position="1"/>
    </location>
</feature>
<evidence type="ECO:0000256" key="1">
    <source>
        <dbReference type="SAM" id="MobiDB-lite"/>
    </source>
</evidence>
<evidence type="ECO:0000256" key="2">
    <source>
        <dbReference type="SAM" id="Phobius"/>
    </source>
</evidence>
<dbReference type="Proteomes" id="UP000327493">
    <property type="component" value="Chromosome 1"/>
</dbReference>
<dbReference type="PANTHER" id="PTHR45427:SF1">
    <property type="entry name" value="MUCIN-15"/>
    <property type="match status" value="1"/>
</dbReference>